<dbReference type="PANTHER" id="PTHR48041:SF125">
    <property type="entry name" value="ABC TRANSPORTER G FAMILY"/>
    <property type="match status" value="1"/>
</dbReference>
<dbReference type="InterPro" id="IPR050352">
    <property type="entry name" value="ABCG_transporters"/>
</dbReference>
<dbReference type="Proteomes" id="UP000247498">
    <property type="component" value="Unassembled WGS sequence"/>
</dbReference>
<dbReference type="InterPro" id="IPR027417">
    <property type="entry name" value="P-loop_NTPase"/>
</dbReference>
<feature type="compositionally biased region" description="Basic and acidic residues" evidence="8">
    <location>
        <begin position="1"/>
        <end position="13"/>
    </location>
</feature>
<sequence length="342" mass="35823">MAGRPRIDLRPRPSGELVTPSERRGRNSAEFVVNLGPPEPVLSYASGDLDGPAGGPPLPPPPASDGAAASDGGAAPDARPDLLASIDEHGQMALRYSRISAYVATAVQPPGPLERLRAAGRAARGGEREPQERQILHAVSGEILPGEVLALMGPSGSGKTSLLSVISGRAPRAVRTSGRVTVNGQAFSKQAKRRVGFVLQDDLLYETLTVEETLGYAAALRLPRGTSAAQRRARVDDVIAALGLGKCRGTIIGGYFRRGISGGERKRVSIGHELLINPAILMLDEPTSGLDSTTALHLLQLLQDLAAGGRSIATTIHQPSSRLYQKLVGGGQTVSPTYLPGR</sequence>
<dbReference type="InterPro" id="IPR003439">
    <property type="entry name" value="ABC_transporter-like_ATP-bd"/>
</dbReference>
<evidence type="ECO:0000313" key="11">
    <source>
        <dbReference type="Proteomes" id="UP000247498"/>
    </source>
</evidence>
<dbReference type="AlphaFoldDB" id="A0A2V0PID2"/>
<dbReference type="GO" id="GO:0042626">
    <property type="term" value="F:ATPase-coupled transmembrane transporter activity"/>
    <property type="evidence" value="ECO:0007669"/>
    <property type="project" value="TreeGrafter"/>
</dbReference>
<evidence type="ECO:0000256" key="7">
    <source>
        <dbReference type="ARBA" id="ARBA00023136"/>
    </source>
</evidence>
<dbReference type="InterPro" id="IPR003593">
    <property type="entry name" value="AAA+_ATPase"/>
</dbReference>
<keyword evidence="6" id="KW-1133">Transmembrane helix</keyword>
<evidence type="ECO:0000256" key="4">
    <source>
        <dbReference type="ARBA" id="ARBA00022741"/>
    </source>
</evidence>
<dbReference type="SMART" id="SM00382">
    <property type="entry name" value="AAA"/>
    <property type="match status" value="1"/>
</dbReference>
<keyword evidence="5" id="KW-0067">ATP-binding</keyword>
<feature type="compositionally biased region" description="Pro residues" evidence="8">
    <location>
        <begin position="54"/>
        <end position="63"/>
    </location>
</feature>
<name>A0A2V0PID2_9CHLO</name>
<protein>
    <submittedName>
        <fullName evidence="10">ABC transporter G family member-like</fullName>
    </submittedName>
</protein>
<feature type="domain" description="ABC transporter" evidence="9">
    <location>
        <begin position="116"/>
        <end position="339"/>
    </location>
</feature>
<comment type="caution">
    <text evidence="10">The sequence shown here is derived from an EMBL/GenBank/DDBJ whole genome shotgun (WGS) entry which is preliminary data.</text>
</comment>
<evidence type="ECO:0000256" key="3">
    <source>
        <dbReference type="ARBA" id="ARBA00022692"/>
    </source>
</evidence>
<keyword evidence="4" id="KW-0547">Nucleotide-binding</keyword>
<gene>
    <name evidence="10" type="ORF">Rsub_12364</name>
</gene>
<keyword evidence="7" id="KW-0472">Membrane</keyword>
<proteinExistence type="predicted"/>
<evidence type="ECO:0000256" key="6">
    <source>
        <dbReference type="ARBA" id="ARBA00022989"/>
    </source>
</evidence>
<dbReference type="PROSITE" id="PS50893">
    <property type="entry name" value="ABC_TRANSPORTER_2"/>
    <property type="match status" value="1"/>
</dbReference>
<dbReference type="PANTHER" id="PTHR48041">
    <property type="entry name" value="ABC TRANSPORTER G FAMILY MEMBER 28"/>
    <property type="match status" value="1"/>
</dbReference>
<dbReference type="GO" id="GO:0016887">
    <property type="term" value="F:ATP hydrolysis activity"/>
    <property type="evidence" value="ECO:0007669"/>
    <property type="project" value="InterPro"/>
</dbReference>
<dbReference type="InParanoid" id="A0A2V0PID2"/>
<dbReference type="Gene3D" id="3.40.50.300">
    <property type="entry name" value="P-loop containing nucleotide triphosphate hydrolases"/>
    <property type="match status" value="1"/>
</dbReference>
<feature type="region of interest" description="Disordered" evidence="8">
    <location>
        <begin position="1"/>
        <end position="80"/>
    </location>
</feature>
<dbReference type="GO" id="GO:0016020">
    <property type="term" value="C:membrane"/>
    <property type="evidence" value="ECO:0007669"/>
    <property type="project" value="UniProtKB-SubCell"/>
</dbReference>
<evidence type="ECO:0000256" key="2">
    <source>
        <dbReference type="ARBA" id="ARBA00022448"/>
    </source>
</evidence>
<evidence type="ECO:0000259" key="9">
    <source>
        <dbReference type="PROSITE" id="PS50893"/>
    </source>
</evidence>
<evidence type="ECO:0000256" key="1">
    <source>
        <dbReference type="ARBA" id="ARBA00004141"/>
    </source>
</evidence>
<dbReference type="OrthoDB" id="566375at2759"/>
<evidence type="ECO:0000256" key="5">
    <source>
        <dbReference type="ARBA" id="ARBA00022840"/>
    </source>
</evidence>
<evidence type="ECO:0000313" key="10">
    <source>
        <dbReference type="EMBL" id="GBF99558.1"/>
    </source>
</evidence>
<evidence type="ECO:0000256" key="8">
    <source>
        <dbReference type="SAM" id="MobiDB-lite"/>
    </source>
</evidence>
<organism evidence="10 11">
    <name type="scientific">Raphidocelis subcapitata</name>
    <dbReference type="NCBI Taxonomy" id="307507"/>
    <lineage>
        <taxon>Eukaryota</taxon>
        <taxon>Viridiplantae</taxon>
        <taxon>Chlorophyta</taxon>
        <taxon>core chlorophytes</taxon>
        <taxon>Chlorophyceae</taxon>
        <taxon>CS clade</taxon>
        <taxon>Sphaeropleales</taxon>
        <taxon>Selenastraceae</taxon>
        <taxon>Raphidocelis</taxon>
    </lineage>
</organism>
<dbReference type="STRING" id="307507.A0A2V0PID2"/>
<keyword evidence="2" id="KW-0813">Transport</keyword>
<keyword evidence="3" id="KW-0812">Transmembrane</keyword>
<keyword evidence="11" id="KW-1185">Reference proteome</keyword>
<accession>A0A2V0PID2</accession>
<comment type="subcellular location">
    <subcellularLocation>
        <location evidence="1">Membrane</location>
        <topology evidence="1">Multi-pass membrane protein</topology>
    </subcellularLocation>
</comment>
<feature type="compositionally biased region" description="Low complexity" evidence="8">
    <location>
        <begin position="64"/>
        <end position="77"/>
    </location>
</feature>
<dbReference type="EMBL" id="BDRX01000162">
    <property type="protein sequence ID" value="GBF99558.1"/>
    <property type="molecule type" value="Genomic_DNA"/>
</dbReference>
<dbReference type="SUPFAM" id="SSF52540">
    <property type="entry name" value="P-loop containing nucleoside triphosphate hydrolases"/>
    <property type="match status" value="1"/>
</dbReference>
<reference evidence="10 11" key="1">
    <citation type="journal article" date="2018" name="Sci. Rep.">
        <title>Raphidocelis subcapitata (=Pseudokirchneriella subcapitata) provides an insight into genome evolution and environmental adaptations in the Sphaeropleales.</title>
        <authorList>
            <person name="Suzuki S."/>
            <person name="Yamaguchi H."/>
            <person name="Nakajima N."/>
            <person name="Kawachi M."/>
        </authorList>
    </citation>
    <scope>NUCLEOTIDE SEQUENCE [LARGE SCALE GENOMIC DNA]</scope>
    <source>
        <strain evidence="10 11">NIES-35</strain>
    </source>
</reference>
<dbReference type="Pfam" id="PF00005">
    <property type="entry name" value="ABC_tran"/>
    <property type="match status" value="1"/>
</dbReference>
<dbReference type="GO" id="GO:0005524">
    <property type="term" value="F:ATP binding"/>
    <property type="evidence" value="ECO:0007669"/>
    <property type="project" value="UniProtKB-KW"/>
</dbReference>